<feature type="region of interest" description="Disordered" evidence="5">
    <location>
        <begin position="1"/>
        <end position="24"/>
    </location>
</feature>
<dbReference type="AlphaFoldDB" id="A0A256G045"/>
<protein>
    <submittedName>
        <fullName evidence="7">DeoR/GlpR transcriptional regulator</fullName>
    </submittedName>
    <submittedName>
        <fullName evidence="8">HTH domain protein</fullName>
    </submittedName>
</protein>
<evidence type="ECO:0000256" key="1">
    <source>
        <dbReference type="ARBA" id="ARBA00022491"/>
    </source>
</evidence>
<dbReference type="InterPro" id="IPR014036">
    <property type="entry name" value="DeoR-like_C"/>
</dbReference>
<keyword evidence="9" id="KW-1185">Reference proteome</keyword>
<dbReference type="PROSITE" id="PS00894">
    <property type="entry name" value="HTH_DEOR_1"/>
    <property type="match status" value="1"/>
</dbReference>
<dbReference type="Proteomes" id="UP000216188">
    <property type="component" value="Unassembled WGS sequence"/>
</dbReference>
<dbReference type="SUPFAM" id="SSF46785">
    <property type="entry name" value="Winged helix' DNA-binding domain"/>
    <property type="match status" value="1"/>
</dbReference>
<dbReference type="InterPro" id="IPR037171">
    <property type="entry name" value="NagB/RpiA_transferase-like"/>
</dbReference>
<reference evidence="8 9" key="1">
    <citation type="submission" date="2017-07" db="EMBL/GenBank/DDBJ databases">
        <title>Phylogenetic study on the rhizospheric bacterium Ochrobactrum sp. A44.</title>
        <authorList>
            <person name="Krzyzanowska D.M."/>
            <person name="Ossowicki A."/>
            <person name="Rajewska M."/>
            <person name="Maciag T."/>
            <person name="Kaczynski Z."/>
            <person name="Czerwicka M."/>
            <person name="Jafra S."/>
        </authorList>
    </citation>
    <scope>NUCLEOTIDE SEQUENCE [LARGE SCALE GENOMIC DNA]</scope>
    <source>
        <strain evidence="8 9">CCUG 30717</strain>
    </source>
</reference>
<evidence type="ECO:0000259" key="6">
    <source>
        <dbReference type="PROSITE" id="PS51000"/>
    </source>
</evidence>
<dbReference type="InterPro" id="IPR001034">
    <property type="entry name" value="DeoR_HTH"/>
</dbReference>
<dbReference type="SMART" id="SM01134">
    <property type="entry name" value="DeoRC"/>
    <property type="match status" value="1"/>
</dbReference>
<name>A0A256G045_9HYPH</name>
<evidence type="ECO:0000256" key="4">
    <source>
        <dbReference type="ARBA" id="ARBA00023163"/>
    </source>
</evidence>
<dbReference type="PANTHER" id="PTHR30363:SF4">
    <property type="entry name" value="GLYCEROL-3-PHOSPHATE REGULON REPRESSOR"/>
    <property type="match status" value="1"/>
</dbReference>
<dbReference type="Pfam" id="PF08220">
    <property type="entry name" value="HTH_DeoR"/>
    <property type="match status" value="1"/>
</dbReference>
<dbReference type="PANTHER" id="PTHR30363">
    <property type="entry name" value="HTH-TYPE TRANSCRIPTIONAL REGULATOR SRLR-RELATED"/>
    <property type="match status" value="1"/>
</dbReference>
<feature type="compositionally biased region" description="Basic and acidic residues" evidence="5">
    <location>
        <begin position="1"/>
        <end position="11"/>
    </location>
</feature>
<reference evidence="7 10" key="2">
    <citation type="submission" date="2018-11" db="EMBL/GenBank/DDBJ databases">
        <title>Genome sequencing and analysis.</title>
        <authorList>
            <person name="Huang Y.-T."/>
        </authorList>
    </citation>
    <scope>NUCLEOTIDE SEQUENCE [LARGE SCALE GENOMIC DNA]</scope>
    <source>
        <strain evidence="7 10">SHIN</strain>
    </source>
</reference>
<accession>A0A256G045</accession>
<dbReference type="InterPro" id="IPR050313">
    <property type="entry name" value="Carb_Metab_HTH_regulators"/>
</dbReference>
<gene>
    <name evidence="8" type="ORF">CEV34_5515</name>
    <name evidence="7" type="ORF">EHE22_02625</name>
</gene>
<evidence type="ECO:0000313" key="8">
    <source>
        <dbReference type="EMBL" id="OYR20467.1"/>
    </source>
</evidence>
<dbReference type="EMBL" id="PKQI01000001">
    <property type="protein sequence ID" value="NNV19326.1"/>
    <property type="molecule type" value="Genomic_DNA"/>
</dbReference>
<dbReference type="EMBL" id="NNRM01000053">
    <property type="protein sequence ID" value="OYR20467.1"/>
    <property type="molecule type" value="Genomic_DNA"/>
</dbReference>
<feature type="domain" description="HTH deoR-type" evidence="6">
    <location>
        <begin position="26"/>
        <end position="81"/>
    </location>
</feature>
<dbReference type="GO" id="GO:0003677">
    <property type="term" value="F:DNA binding"/>
    <property type="evidence" value="ECO:0007669"/>
    <property type="project" value="UniProtKB-KW"/>
</dbReference>
<dbReference type="Gene3D" id="1.10.10.10">
    <property type="entry name" value="Winged helix-like DNA-binding domain superfamily/Winged helix DNA-binding domain"/>
    <property type="match status" value="1"/>
</dbReference>
<proteinExistence type="predicted"/>
<evidence type="ECO:0000313" key="7">
    <source>
        <dbReference type="EMBL" id="NNV19326.1"/>
    </source>
</evidence>
<dbReference type="GO" id="GO:0003700">
    <property type="term" value="F:DNA-binding transcription factor activity"/>
    <property type="evidence" value="ECO:0007669"/>
    <property type="project" value="InterPro"/>
</dbReference>
<dbReference type="Gene3D" id="3.40.50.1360">
    <property type="match status" value="1"/>
</dbReference>
<keyword evidence="1" id="KW-0678">Repressor</keyword>
<dbReference type="InterPro" id="IPR036388">
    <property type="entry name" value="WH-like_DNA-bd_sf"/>
</dbReference>
<dbReference type="STRING" id="419475.A8A54_12760"/>
<evidence type="ECO:0000256" key="2">
    <source>
        <dbReference type="ARBA" id="ARBA00023015"/>
    </source>
</evidence>
<dbReference type="InterPro" id="IPR018356">
    <property type="entry name" value="Tscrpt_reg_HTH_DeoR_CS"/>
</dbReference>
<dbReference type="Proteomes" id="UP000526233">
    <property type="component" value="Unassembled WGS sequence"/>
</dbReference>
<dbReference type="PROSITE" id="PS51000">
    <property type="entry name" value="HTH_DEOR_2"/>
    <property type="match status" value="1"/>
</dbReference>
<evidence type="ECO:0000256" key="5">
    <source>
        <dbReference type="SAM" id="MobiDB-lite"/>
    </source>
</evidence>
<dbReference type="InterPro" id="IPR036390">
    <property type="entry name" value="WH_DNA-bd_sf"/>
</dbReference>
<keyword evidence="2" id="KW-0805">Transcription regulation</keyword>
<dbReference type="PRINTS" id="PR00037">
    <property type="entry name" value="HTHLACR"/>
</dbReference>
<keyword evidence="4" id="KW-0804">Transcription</keyword>
<comment type="caution">
    <text evidence="8">The sequence shown here is derived from an EMBL/GenBank/DDBJ whole genome shotgun (WGS) entry which is preliminary data.</text>
</comment>
<dbReference type="SUPFAM" id="SSF100950">
    <property type="entry name" value="NagB/RpiA/CoA transferase-like"/>
    <property type="match status" value="1"/>
</dbReference>
<dbReference type="Pfam" id="PF00455">
    <property type="entry name" value="DeoRC"/>
    <property type="match status" value="1"/>
</dbReference>
<organism evidence="8 9">
    <name type="scientific">Brucella pseudogrignonensis</name>
    <dbReference type="NCBI Taxonomy" id="419475"/>
    <lineage>
        <taxon>Bacteria</taxon>
        <taxon>Pseudomonadati</taxon>
        <taxon>Pseudomonadota</taxon>
        <taxon>Alphaproteobacteria</taxon>
        <taxon>Hyphomicrobiales</taxon>
        <taxon>Brucellaceae</taxon>
        <taxon>Brucella/Ochrobactrum group</taxon>
        <taxon>Brucella</taxon>
    </lineage>
</organism>
<evidence type="ECO:0000313" key="9">
    <source>
        <dbReference type="Proteomes" id="UP000216188"/>
    </source>
</evidence>
<keyword evidence="3" id="KW-0238">DNA-binding</keyword>
<evidence type="ECO:0000256" key="3">
    <source>
        <dbReference type="ARBA" id="ARBA00023125"/>
    </source>
</evidence>
<dbReference type="RefSeq" id="WP_007878510.1">
    <property type="nucleotide sequence ID" value="NZ_CAXURC020000002.1"/>
</dbReference>
<dbReference type="SMART" id="SM00420">
    <property type="entry name" value="HTH_DEOR"/>
    <property type="match status" value="1"/>
</dbReference>
<sequence length="279" mass="30656">MDLSNHAHKDATANMSELSGSGGKKKEIRQQMLLQWIENSHYVSLEEIAERFRVTTQTARRDIADLEHQGKVRRLHGGVSQLAPLDPITYRQRRHDRADEKARIAEAVVALIPDNATIFLDTGTTCEAIANALVSRERLHVVTYSLRSAAIISEKTDFTLAVPGGFVRPIDGGMFQEDTPEFIRRFKFDYAIISVSGVDDDGDLCDDDHTEVAVVSAALRQAAHKLLAVDSSKFGKRAMVRLGSVHDITAVITNEMPAPVLSTLLATANIPVVLANMEA</sequence>
<evidence type="ECO:0000313" key="10">
    <source>
        <dbReference type="Proteomes" id="UP000526233"/>
    </source>
</evidence>